<organism evidence="2 3">
    <name type="scientific">Streptomyces mashuensis</name>
    <dbReference type="NCBI Taxonomy" id="33904"/>
    <lineage>
        <taxon>Bacteria</taxon>
        <taxon>Bacillati</taxon>
        <taxon>Actinomycetota</taxon>
        <taxon>Actinomycetes</taxon>
        <taxon>Kitasatosporales</taxon>
        <taxon>Streptomycetaceae</taxon>
        <taxon>Streptomyces</taxon>
    </lineage>
</organism>
<keyword evidence="3" id="KW-1185">Reference proteome</keyword>
<gene>
    <name evidence="2" type="ORF">GCM10010218_25770</name>
</gene>
<feature type="region of interest" description="Disordered" evidence="1">
    <location>
        <begin position="85"/>
        <end position="127"/>
    </location>
</feature>
<proteinExistence type="predicted"/>
<sequence length="265" mass="27746">MSLQAQPRALGHPGAGTVRPVAVFFTARLPRAVRALTGGLLAWEQRRRTGGGFPAARTAVEVPVMRRPLAAAAAGLALVAGAGAAACSSSSPPSHPPPSSSQQQKPADTNPPGDIPDTQAFVPWSSPDGAFTVKVPEGWSRSSQGAATVFTDKFNSVRAERVPATTAPTVDSVRMRDIPEIQAGSRHFSLVSVTEVQRKGGKAVLAEYHADSAPDQVTGKSVPLDVQRYVFFSPGKGEAVLTLSGGVGADNVDPWRTVTDSFRWS</sequence>
<evidence type="ECO:0000256" key="1">
    <source>
        <dbReference type="SAM" id="MobiDB-lite"/>
    </source>
</evidence>
<name>A0A919B1T9_9ACTN</name>
<evidence type="ECO:0000313" key="2">
    <source>
        <dbReference type="EMBL" id="GHF43306.1"/>
    </source>
</evidence>
<reference evidence="2" key="2">
    <citation type="submission" date="2020-09" db="EMBL/GenBank/DDBJ databases">
        <authorList>
            <person name="Sun Q."/>
            <person name="Ohkuma M."/>
        </authorList>
    </citation>
    <scope>NUCLEOTIDE SEQUENCE</scope>
    <source>
        <strain evidence="2">JCM 4059</strain>
    </source>
</reference>
<reference evidence="2" key="1">
    <citation type="journal article" date="2014" name="Int. J. Syst. Evol. Microbiol.">
        <title>Complete genome sequence of Corynebacterium casei LMG S-19264T (=DSM 44701T), isolated from a smear-ripened cheese.</title>
        <authorList>
            <consortium name="US DOE Joint Genome Institute (JGI-PGF)"/>
            <person name="Walter F."/>
            <person name="Albersmeier A."/>
            <person name="Kalinowski J."/>
            <person name="Ruckert C."/>
        </authorList>
    </citation>
    <scope>NUCLEOTIDE SEQUENCE</scope>
    <source>
        <strain evidence="2">JCM 4059</strain>
    </source>
</reference>
<evidence type="ECO:0000313" key="3">
    <source>
        <dbReference type="Proteomes" id="UP000638313"/>
    </source>
</evidence>
<comment type="caution">
    <text evidence="2">The sequence shown here is derived from an EMBL/GenBank/DDBJ whole genome shotgun (WGS) entry which is preliminary data.</text>
</comment>
<evidence type="ECO:0008006" key="4">
    <source>
        <dbReference type="Google" id="ProtNLM"/>
    </source>
</evidence>
<protein>
    <recommendedName>
        <fullName evidence="4">Lipoprotein</fullName>
    </recommendedName>
</protein>
<dbReference type="Proteomes" id="UP000638313">
    <property type="component" value="Unassembled WGS sequence"/>
</dbReference>
<dbReference type="AlphaFoldDB" id="A0A919B1T9"/>
<accession>A0A919B1T9</accession>
<dbReference type="EMBL" id="BNBD01000004">
    <property type="protein sequence ID" value="GHF43306.1"/>
    <property type="molecule type" value="Genomic_DNA"/>
</dbReference>